<dbReference type="CDD" id="cd07735">
    <property type="entry name" value="class_II_PDE_MBL-fold"/>
    <property type="match status" value="1"/>
</dbReference>
<reference evidence="2 3" key="1">
    <citation type="submission" date="2016-11" db="EMBL/GenBank/DDBJ databases">
        <title>Mixed transmission modes and dynamic genome evolution in an obligate animal-bacterial symbiosis.</title>
        <authorList>
            <person name="Russell S.L."/>
            <person name="Corbett-Detig R.B."/>
            <person name="Cavanaugh C.M."/>
        </authorList>
    </citation>
    <scope>NUCLEOTIDE SEQUENCE [LARGE SCALE GENOMIC DNA]</scope>
    <source>
        <strain evidence="2">Sveles-Q1</strain>
    </source>
</reference>
<dbReference type="Proteomes" id="UP000191110">
    <property type="component" value="Unassembled WGS sequence"/>
</dbReference>
<evidence type="ECO:0000313" key="3">
    <source>
        <dbReference type="Proteomes" id="UP000191110"/>
    </source>
</evidence>
<dbReference type="PANTHER" id="PTHR42663">
    <property type="entry name" value="HYDROLASE C777.06C-RELATED-RELATED"/>
    <property type="match status" value="1"/>
</dbReference>
<dbReference type="SUPFAM" id="SSF56281">
    <property type="entry name" value="Metallo-hydrolase/oxidoreductase"/>
    <property type="match status" value="1"/>
</dbReference>
<dbReference type="InterPro" id="IPR000396">
    <property type="entry name" value="Pdiesterase2"/>
</dbReference>
<dbReference type="OrthoDB" id="9803916at2"/>
<dbReference type="Gene3D" id="3.60.15.10">
    <property type="entry name" value="Ribonuclease Z/Hydroxyacylglutathione hydrolase-like"/>
    <property type="match status" value="1"/>
</dbReference>
<organism evidence="2 3">
    <name type="scientific">Solemya pervernicosa gill symbiont</name>
    <dbReference type="NCBI Taxonomy" id="642797"/>
    <lineage>
        <taxon>Bacteria</taxon>
        <taxon>Pseudomonadati</taxon>
        <taxon>Pseudomonadota</taxon>
        <taxon>Gammaproteobacteria</taxon>
        <taxon>sulfur-oxidizing symbionts</taxon>
    </lineage>
</organism>
<dbReference type="GO" id="GO:0006198">
    <property type="term" value="P:cAMP catabolic process"/>
    <property type="evidence" value="ECO:0007669"/>
    <property type="project" value="InterPro"/>
</dbReference>
<dbReference type="SMART" id="SM00849">
    <property type="entry name" value="Lactamase_B"/>
    <property type="match status" value="1"/>
</dbReference>
<comment type="caution">
    <text evidence="2">The sequence shown here is derived from an EMBL/GenBank/DDBJ whole genome shotgun (WGS) entry which is preliminary data.</text>
</comment>
<dbReference type="InterPro" id="IPR036866">
    <property type="entry name" value="RibonucZ/Hydroxyglut_hydro"/>
</dbReference>
<dbReference type="Pfam" id="PF02112">
    <property type="entry name" value="PDEase_II"/>
    <property type="match status" value="1"/>
</dbReference>
<dbReference type="AlphaFoldDB" id="A0A1T2L7M7"/>
<name>A0A1T2L7M7_9GAMM</name>
<evidence type="ECO:0000259" key="1">
    <source>
        <dbReference type="SMART" id="SM00849"/>
    </source>
</evidence>
<sequence length="257" mass="28805">MNMQLRVLGCSGGIGQERRTTCFQVDNDILIDSGTGVGELSLEEMSALRHIFLTHSHLDHIGGLPLLIDSIFTKIQEPIVIHGLEETIQALKDFIFNWAIWPDFSMLPHEKKPVMRFEVMKPGETVDVGGRKLEMIEVNHVVPGVAYCVESDAGAIAFSGDTTTNDTLWEALNKKERLDILIVETAFPDELLDLSKLAKHYCPSLLAEDLKKLKHNPSIYISHLKPGGEVKILSQLESQVDEHRRLLRLSNGDVFEL</sequence>
<dbReference type="PANTHER" id="PTHR42663:SF6">
    <property type="entry name" value="HYDROLASE C777.06C-RELATED"/>
    <property type="match status" value="1"/>
</dbReference>
<dbReference type="GO" id="GO:0004115">
    <property type="term" value="F:3',5'-cyclic-AMP phosphodiesterase activity"/>
    <property type="evidence" value="ECO:0007669"/>
    <property type="project" value="InterPro"/>
</dbReference>
<proteinExistence type="predicted"/>
<feature type="domain" description="Metallo-beta-lactamase" evidence="1">
    <location>
        <begin position="19"/>
        <end position="205"/>
    </location>
</feature>
<evidence type="ECO:0000313" key="2">
    <source>
        <dbReference type="EMBL" id="OOZ41109.1"/>
    </source>
</evidence>
<dbReference type="EMBL" id="MPRL01000014">
    <property type="protein sequence ID" value="OOZ41109.1"/>
    <property type="molecule type" value="Genomic_DNA"/>
</dbReference>
<protein>
    <submittedName>
        <fullName evidence="2">3',5'-cyclic-nucleotide phosphodiesterase</fullName>
    </submittedName>
</protein>
<gene>
    <name evidence="2" type="ORF">BOW53_05105</name>
</gene>
<accession>A0A1T2L7M7</accession>
<dbReference type="PRINTS" id="PR00388">
    <property type="entry name" value="PDIESTERASE2"/>
</dbReference>
<dbReference type="InterPro" id="IPR001279">
    <property type="entry name" value="Metallo-B-lactamas"/>
</dbReference>
<keyword evidence="3" id="KW-1185">Reference proteome</keyword>